<feature type="domain" description="Translation initiation factor 3 C-terminal" evidence="7">
    <location>
        <begin position="95"/>
        <end position="180"/>
    </location>
</feature>
<dbReference type="GO" id="GO:0043022">
    <property type="term" value="F:ribosome binding"/>
    <property type="evidence" value="ECO:0007669"/>
    <property type="project" value="TreeGrafter"/>
</dbReference>
<evidence type="ECO:0000313" key="9">
    <source>
        <dbReference type="EMBL" id="ATZ18904.1"/>
    </source>
</evidence>
<comment type="subcellular location">
    <subcellularLocation>
        <location evidence="4 6">Cytoplasm</location>
    </subcellularLocation>
</comment>
<dbReference type="InterPro" id="IPR036787">
    <property type="entry name" value="T_IF-3_N_sf"/>
</dbReference>
<dbReference type="GO" id="GO:0032790">
    <property type="term" value="P:ribosome disassembly"/>
    <property type="evidence" value="ECO:0007669"/>
    <property type="project" value="TreeGrafter"/>
</dbReference>
<comment type="similarity">
    <text evidence="1 4 6">Belongs to the IF-3 family.</text>
</comment>
<comment type="subunit">
    <text evidence="4 6">Monomer.</text>
</comment>
<dbReference type="KEGG" id="esx:ESOMN_v1c05220"/>
<dbReference type="SUPFAM" id="SSF54364">
    <property type="entry name" value="Translation initiation factor IF3, N-terminal domain"/>
    <property type="match status" value="1"/>
</dbReference>
<dbReference type="InterPro" id="IPR019814">
    <property type="entry name" value="Translation_initiation_fac_3_N"/>
</dbReference>
<evidence type="ECO:0000259" key="8">
    <source>
        <dbReference type="Pfam" id="PF05198"/>
    </source>
</evidence>
<dbReference type="GO" id="GO:0016020">
    <property type="term" value="C:membrane"/>
    <property type="evidence" value="ECO:0007669"/>
    <property type="project" value="TreeGrafter"/>
</dbReference>
<dbReference type="GO" id="GO:0003743">
    <property type="term" value="F:translation initiation factor activity"/>
    <property type="evidence" value="ECO:0007669"/>
    <property type="project" value="UniProtKB-UniRule"/>
</dbReference>
<dbReference type="InterPro" id="IPR019815">
    <property type="entry name" value="Translation_initiation_fac_3_C"/>
</dbReference>
<dbReference type="Gene3D" id="3.10.20.80">
    <property type="entry name" value="Translation initiation factor 3 (IF-3), N-terminal domain"/>
    <property type="match status" value="1"/>
</dbReference>
<reference evidence="9 10" key="1">
    <citation type="submission" date="2017-11" db="EMBL/GenBank/DDBJ databases">
        <title>Genome sequence of Entomoplasma somnilux PYAN-1 (ATCC 49194).</title>
        <authorList>
            <person name="Lo W.-S."/>
            <person name="Gasparich G.E."/>
            <person name="Kuo C.-H."/>
        </authorList>
    </citation>
    <scope>NUCLEOTIDE SEQUENCE [LARGE SCALE GENOMIC DNA]</scope>
    <source>
        <strain evidence="9 10">PYAN-1</strain>
    </source>
</reference>
<dbReference type="HAMAP" id="MF_00080">
    <property type="entry name" value="IF_3"/>
    <property type="match status" value="1"/>
</dbReference>
<gene>
    <name evidence="4 9" type="primary">infC</name>
    <name evidence="9" type="ORF">ESOMN_v1c05220</name>
</gene>
<dbReference type="GO" id="GO:0005829">
    <property type="term" value="C:cytosol"/>
    <property type="evidence" value="ECO:0007669"/>
    <property type="project" value="TreeGrafter"/>
</dbReference>
<evidence type="ECO:0000256" key="3">
    <source>
        <dbReference type="ARBA" id="ARBA00022917"/>
    </source>
</evidence>
<evidence type="ECO:0000256" key="5">
    <source>
        <dbReference type="NCBIfam" id="TIGR00168"/>
    </source>
</evidence>
<comment type="function">
    <text evidence="4 6">IF-3 binds to the 30S ribosomal subunit and shifts the equilibrium between 70S ribosomes and their 50S and 30S subunits in favor of the free subunits, thus enhancing the availability of 30S subunits on which protein synthesis initiation begins.</text>
</comment>
<evidence type="ECO:0000256" key="1">
    <source>
        <dbReference type="ARBA" id="ARBA00005439"/>
    </source>
</evidence>
<evidence type="ECO:0000256" key="6">
    <source>
        <dbReference type="RuleBase" id="RU000646"/>
    </source>
</evidence>
<dbReference type="Pfam" id="PF05198">
    <property type="entry name" value="IF3_N"/>
    <property type="match status" value="1"/>
</dbReference>
<proteinExistence type="inferred from homology"/>
<keyword evidence="2 4" id="KW-0396">Initiation factor</keyword>
<evidence type="ECO:0000256" key="2">
    <source>
        <dbReference type="ARBA" id="ARBA00022540"/>
    </source>
</evidence>
<dbReference type="AlphaFoldDB" id="A0A2K8NYT0"/>
<feature type="domain" description="Translation initiation factor 3 N-terminal" evidence="8">
    <location>
        <begin position="18"/>
        <end position="87"/>
    </location>
</feature>
<sequence length="182" mass="20936">MDQNRNSRQPAKKDQDPINGFIKAKEIFVIDQNGDKRGIMSKREAIELAESLQLDLLQVGLQPDGIAIAKIVNFGKYKYEQQKKAKELKKNQSKVENKEIRLTVNIGEHDLDTKAKKAREFLLDGDRVKVSLKFKGREIAYQDLGLATLDKFFKKIEDVAKIEKEAKLNTRFLDMYVVPKKN</sequence>
<evidence type="ECO:0000313" key="10">
    <source>
        <dbReference type="Proteomes" id="UP000232230"/>
    </source>
</evidence>
<keyword evidence="10" id="KW-1185">Reference proteome</keyword>
<evidence type="ECO:0000259" key="7">
    <source>
        <dbReference type="Pfam" id="PF00707"/>
    </source>
</evidence>
<dbReference type="NCBIfam" id="TIGR00168">
    <property type="entry name" value="infC"/>
    <property type="match status" value="1"/>
</dbReference>
<dbReference type="InterPro" id="IPR001288">
    <property type="entry name" value="Translation_initiation_fac_3"/>
</dbReference>
<dbReference type="PANTHER" id="PTHR10938:SF0">
    <property type="entry name" value="TRANSLATION INITIATION FACTOR IF-3, MITOCHONDRIAL"/>
    <property type="match status" value="1"/>
</dbReference>
<dbReference type="PANTHER" id="PTHR10938">
    <property type="entry name" value="TRANSLATION INITIATION FACTOR IF-3"/>
    <property type="match status" value="1"/>
</dbReference>
<dbReference type="InterPro" id="IPR019813">
    <property type="entry name" value="Translation_initiation_fac3_CS"/>
</dbReference>
<organism evidence="9 10">
    <name type="scientific">Williamsoniiplasma somnilux</name>
    <dbReference type="NCBI Taxonomy" id="215578"/>
    <lineage>
        <taxon>Bacteria</taxon>
        <taxon>Bacillati</taxon>
        <taxon>Mycoplasmatota</taxon>
        <taxon>Mollicutes</taxon>
        <taxon>Entomoplasmatales</taxon>
        <taxon>Williamsoniiplasma</taxon>
    </lineage>
</organism>
<dbReference type="PROSITE" id="PS00938">
    <property type="entry name" value="IF3"/>
    <property type="match status" value="1"/>
</dbReference>
<dbReference type="InterPro" id="IPR036788">
    <property type="entry name" value="T_IF-3_C_sf"/>
</dbReference>
<dbReference type="SUPFAM" id="SSF55200">
    <property type="entry name" value="Translation initiation factor IF3, C-terminal domain"/>
    <property type="match status" value="1"/>
</dbReference>
<protein>
    <recommendedName>
        <fullName evidence="4 5">Translation initiation factor IF-3</fullName>
    </recommendedName>
</protein>
<keyword evidence="4" id="KW-0963">Cytoplasm</keyword>
<keyword evidence="3 4" id="KW-0648">Protein biosynthesis</keyword>
<accession>A0A2K8NYT0</accession>
<dbReference type="Gene3D" id="3.30.110.10">
    <property type="entry name" value="Translation initiation factor 3 (IF-3), C-terminal domain"/>
    <property type="match status" value="1"/>
</dbReference>
<dbReference type="Proteomes" id="UP000232230">
    <property type="component" value="Chromosome"/>
</dbReference>
<dbReference type="EMBL" id="CP024965">
    <property type="protein sequence ID" value="ATZ18904.1"/>
    <property type="molecule type" value="Genomic_DNA"/>
</dbReference>
<evidence type="ECO:0000256" key="4">
    <source>
        <dbReference type="HAMAP-Rule" id="MF_00080"/>
    </source>
</evidence>
<dbReference type="Pfam" id="PF00707">
    <property type="entry name" value="IF3_C"/>
    <property type="match status" value="1"/>
</dbReference>
<name>A0A2K8NYT0_9MOLU</name>